<feature type="signal peptide" evidence="2">
    <location>
        <begin position="1"/>
        <end position="20"/>
    </location>
</feature>
<feature type="transmembrane region" description="Helical" evidence="1">
    <location>
        <begin position="63"/>
        <end position="86"/>
    </location>
</feature>
<keyword evidence="4" id="KW-1185">Reference proteome</keyword>
<protein>
    <submittedName>
        <fullName evidence="3">Uncharacterized protein</fullName>
    </submittedName>
</protein>
<dbReference type="Proteomes" id="UP001153620">
    <property type="component" value="Chromosome 4"/>
</dbReference>
<name>A0A9N9S9J0_9DIPT</name>
<dbReference type="EMBL" id="OU895880">
    <property type="protein sequence ID" value="CAG9811894.1"/>
    <property type="molecule type" value="Genomic_DNA"/>
</dbReference>
<keyword evidence="2" id="KW-0732">Signal</keyword>
<keyword evidence="1" id="KW-0472">Membrane</keyword>
<evidence type="ECO:0000256" key="2">
    <source>
        <dbReference type="SAM" id="SignalP"/>
    </source>
</evidence>
<proteinExistence type="predicted"/>
<feature type="chain" id="PRO_5040317408" evidence="2">
    <location>
        <begin position="21"/>
        <end position="130"/>
    </location>
</feature>
<keyword evidence="1" id="KW-1133">Transmembrane helix</keyword>
<reference evidence="3" key="1">
    <citation type="submission" date="2022-01" db="EMBL/GenBank/DDBJ databases">
        <authorList>
            <person name="King R."/>
        </authorList>
    </citation>
    <scope>NUCLEOTIDE SEQUENCE</scope>
</reference>
<reference evidence="3" key="2">
    <citation type="submission" date="2022-10" db="EMBL/GenBank/DDBJ databases">
        <authorList>
            <consortium name="ENA_rothamsted_submissions"/>
            <consortium name="culmorum"/>
            <person name="King R."/>
        </authorList>
    </citation>
    <scope>NUCLEOTIDE SEQUENCE</scope>
</reference>
<evidence type="ECO:0000313" key="3">
    <source>
        <dbReference type="EMBL" id="CAG9811894.1"/>
    </source>
</evidence>
<keyword evidence="1" id="KW-0812">Transmembrane</keyword>
<sequence>MIIIAIFLLSLMLMPHISVALPSGEIDAWLLNQFEDSRDEAASTEKIKIPVEQELSDIFDTGYYSLCAFIGVLFAVLVIVILKIIIEISIRFKSRKLKNSSNLNYRNLKNQMVRPLVDENEYSELPKGNA</sequence>
<evidence type="ECO:0000256" key="1">
    <source>
        <dbReference type="SAM" id="Phobius"/>
    </source>
</evidence>
<evidence type="ECO:0000313" key="4">
    <source>
        <dbReference type="Proteomes" id="UP001153620"/>
    </source>
</evidence>
<accession>A0A9N9S9J0</accession>
<dbReference type="AlphaFoldDB" id="A0A9N9S9J0"/>
<organism evidence="3 4">
    <name type="scientific">Chironomus riparius</name>
    <dbReference type="NCBI Taxonomy" id="315576"/>
    <lineage>
        <taxon>Eukaryota</taxon>
        <taxon>Metazoa</taxon>
        <taxon>Ecdysozoa</taxon>
        <taxon>Arthropoda</taxon>
        <taxon>Hexapoda</taxon>
        <taxon>Insecta</taxon>
        <taxon>Pterygota</taxon>
        <taxon>Neoptera</taxon>
        <taxon>Endopterygota</taxon>
        <taxon>Diptera</taxon>
        <taxon>Nematocera</taxon>
        <taxon>Chironomoidea</taxon>
        <taxon>Chironomidae</taxon>
        <taxon>Chironominae</taxon>
        <taxon>Chironomus</taxon>
    </lineage>
</organism>
<gene>
    <name evidence="3" type="ORF">CHIRRI_LOCUS14701</name>
</gene>